<protein>
    <recommendedName>
        <fullName evidence="4">NAB domain-containing protein</fullName>
    </recommendedName>
</protein>
<dbReference type="GO" id="GO:0005200">
    <property type="term" value="F:structural constituent of cytoskeleton"/>
    <property type="evidence" value="ECO:0007669"/>
    <property type="project" value="TreeGrafter"/>
</dbReference>
<feature type="region of interest" description="Disordered" evidence="3">
    <location>
        <begin position="73"/>
        <end position="106"/>
    </location>
</feature>
<feature type="coiled-coil region" evidence="2">
    <location>
        <begin position="495"/>
        <end position="564"/>
    </location>
</feature>
<comment type="caution">
    <text evidence="5">The sequence shown here is derived from an EMBL/GenBank/DDBJ whole genome shotgun (WGS) entry which is preliminary data.</text>
</comment>
<organism evidence="5 6">
    <name type="scientific">Rubroshorea leprosula</name>
    <dbReference type="NCBI Taxonomy" id="152421"/>
    <lineage>
        <taxon>Eukaryota</taxon>
        <taxon>Viridiplantae</taxon>
        <taxon>Streptophyta</taxon>
        <taxon>Embryophyta</taxon>
        <taxon>Tracheophyta</taxon>
        <taxon>Spermatophyta</taxon>
        <taxon>Magnoliopsida</taxon>
        <taxon>eudicotyledons</taxon>
        <taxon>Gunneridae</taxon>
        <taxon>Pentapetalae</taxon>
        <taxon>rosids</taxon>
        <taxon>malvids</taxon>
        <taxon>Malvales</taxon>
        <taxon>Dipterocarpaceae</taxon>
        <taxon>Rubroshorea</taxon>
    </lineage>
</organism>
<dbReference type="AlphaFoldDB" id="A0AAV5KLG1"/>
<accession>A0AAV5KLG1</accession>
<proteinExistence type="predicted"/>
<dbReference type="PROSITE" id="PS51774">
    <property type="entry name" value="NAB"/>
    <property type="match status" value="1"/>
</dbReference>
<reference evidence="5 6" key="1">
    <citation type="journal article" date="2021" name="Commun. Biol.">
        <title>The genome of Shorea leprosula (Dipterocarpaceae) highlights the ecological relevance of drought in aseasonal tropical rainforests.</title>
        <authorList>
            <person name="Ng K.K.S."/>
            <person name="Kobayashi M.J."/>
            <person name="Fawcett J.A."/>
            <person name="Hatakeyama M."/>
            <person name="Paape T."/>
            <person name="Ng C.H."/>
            <person name="Ang C.C."/>
            <person name="Tnah L.H."/>
            <person name="Lee C.T."/>
            <person name="Nishiyama T."/>
            <person name="Sese J."/>
            <person name="O'Brien M.J."/>
            <person name="Copetti D."/>
            <person name="Mohd Noor M.I."/>
            <person name="Ong R.C."/>
            <person name="Putra M."/>
            <person name="Sireger I.Z."/>
            <person name="Indrioko S."/>
            <person name="Kosugi Y."/>
            <person name="Izuno A."/>
            <person name="Isagi Y."/>
            <person name="Lee S.L."/>
            <person name="Shimizu K.K."/>
        </authorList>
    </citation>
    <scope>NUCLEOTIDE SEQUENCE [LARGE SCALE GENOMIC DNA]</scope>
    <source>
        <strain evidence="5">214</strain>
    </source>
</reference>
<dbReference type="Proteomes" id="UP001054252">
    <property type="component" value="Unassembled WGS sequence"/>
</dbReference>
<evidence type="ECO:0000313" key="5">
    <source>
        <dbReference type="EMBL" id="GKV25446.1"/>
    </source>
</evidence>
<dbReference type="InterPro" id="IPR011684">
    <property type="entry name" value="NAB"/>
</dbReference>
<dbReference type="PANTHER" id="PTHR47357:SF4">
    <property type="entry name" value="MYOSIN HEAVY CHAIN-LIKE PROTEIN"/>
    <property type="match status" value="1"/>
</dbReference>
<dbReference type="EMBL" id="BPVZ01000069">
    <property type="protein sequence ID" value="GKV25446.1"/>
    <property type="molecule type" value="Genomic_DNA"/>
</dbReference>
<feature type="compositionally biased region" description="Low complexity" evidence="3">
    <location>
        <begin position="84"/>
        <end position="97"/>
    </location>
</feature>
<name>A0AAV5KLG1_9ROSI</name>
<evidence type="ECO:0000256" key="2">
    <source>
        <dbReference type="SAM" id="Coils"/>
    </source>
</evidence>
<dbReference type="GO" id="GO:0005856">
    <property type="term" value="C:cytoskeleton"/>
    <property type="evidence" value="ECO:0007669"/>
    <property type="project" value="TreeGrafter"/>
</dbReference>
<keyword evidence="6" id="KW-1185">Reference proteome</keyword>
<evidence type="ECO:0000313" key="6">
    <source>
        <dbReference type="Proteomes" id="UP001054252"/>
    </source>
</evidence>
<keyword evidence="1 2" id="KW-0175">Coiled coil</keyword>
<feature type="domain" description="NAB" evidence="4">
    <location>
        <begin position="1"/>
        <end position="70"/>
    </location>
</feature>
<evidence type="ECO:0000256" key="1">
    <source>
        <dbReference type="ARBA" id="ARBA00023054"/>
    </source>
</evidence>
<sequence>MEQMELEVNIADVEKKVSKILKLIKNKDQSENDVFPRDLRKESELVRLVEDFHKQYQSLVALCDNLKGELEKKGRGRKGKERLSSSTSSSDSEYYSSEDTEKRNRLKSERLKAANIMKEELEAENTEVSELKHQLASNTEEKEALVSDYMTALSKIEDAETINKNLRNEVDEREKELAALVKMHEVLENQASSLKSEGKEGLLVRVMDLELEVETLLKRKNDVEEQMSSKISETSQLREERGGMPARILELEGLFPENGSEASVGKNYQAGDEASAQIVAFKAQVDHLLEELDALKIRNSQLELHLEGERQDYLQSLSQMEDQNKTLTGKIADQQRILKEQEKTINKFIEDSKLVKRWSWSSAGTSNSKLNQHALERKMQDLAEEFRKKLEDNIRLLYQRIRVAEKIHYENKENFRKIKEKFEQKTVALKERVAIYEVESKKSTGRVEPRITALAGLDSAVRKLEDIENFLTRISNVTKELVFAKNWASERNKEIRQLRNKMNTVVKQLDDKEEHEFLLSEKVWNLEASLSKEVGEKLNLSEVVSQLEKKIKEKDDRLLGLGEEKREAIRQLCLLIDYYRSCYNGVKEIISNSNVVNRERT</sequence>
<dbReference type="PANTHER" id="PTHR47357">
    <property type="entry name" value="COP1-INTERACTIVE PROTEIN 1"/>
    <property type="match status" value="1"/>
</dbReference>
<evidence type="ECO:0000256" key="3">
    <source>
        <dbReference type="SAM" id="MobiDB-lite"/>
    </source>
</evidence>
<gene>
    <name evidence="5" type="ORF">SLEP1_g34885</name>
</gene>
<feature type="coiled-coil region" evidence="2">
    <location>
        <begin position="278"/>
        <end position="439"/>
    </location>
</feature>
<dbReference type="Pfam" id="PF07765">
    <property type="entry name" value="KIP1"/>
    <property type="match status" value="1"/>
</dbReference>
<dbReference type="GO" id="GO:0003779">
    <property type="term" value="F:actin binding"/>
    <property type="evidence" value="ECO:0007669"/>
    <property type="project" value="InterPro"/>
</dbReference>
<evidence type="ECO:0000259" key="4">
    <source>
        <dbReference type="PROSITE" id="PS51774"/>
    </source>
</evidence>